<keyword evidence="4" id="KW-1185">Reference proteome</keyword>
<comment type="caution">
    <text evidence="3">The sequence shown here is derived from an EMBL/GenBank/DDBJ whole genome shotgun (WGS) entry which is preliminary data.</text>
</comment>
<sequence>MIIGRDVQKKLKPSQPSLPKQHPRILSNFDYEKSAIERPDPKVTLILNRPINLAPDKPLVNQSDLNLIGVNNFINYMKTFVYEENFQLNGFWKAMKSSNPKLAKFAKKIFTTPATSASSAILFDLNEIKTPFQLKMKLFIINGSSKIINFAHSGLCYDFCTIKYSNIEIHKKKIKPFKKSYVMNIN</sequence>
<accession>A0A3M7RGK6</accession>
<dbReference type="InterPro" id="IPR008906">
    <property type="entry name" value="HATC_C_dom"/>
</dbReference>
<dbReference type="GO" id="GO:0046983">
    <property type="term" value="F:protein dimerization activity"/>
    <property type="evidence" value="ECO:0007669"/>
    <property type="project" value="InterPro"/>
</dbReference>
<proteinExistence type="predicted"/>
<evidence type="ECO:0000259" key="2">
    <source>
        <dbReference type="Pfam" id="PF05699"/>
    </source>
</evidence>
<organism evidence="3 4">
    <name type="scientific">Brachionus plicatilis</name>
    <name type="common">Marine rotifer</name>
    <name type="synonym">Brachionus muelleri</name>
    <dbReference type="NCBI Taxonomy" id="10195"/>
    <lineage>
        <taxon>Eukaryota</taxon>
        <taxon>Metazoa</taxon>
        <taxon>Spiralia</taxon>
        <taxon>Gnathifera</taxon>
        <taxon>Rotifera</taxon>
        <taxon>Eurotatoria</taxon>
        <taxon>Monogononta</taxon>
        <taxon>Pseudotrocha</taxon>
        <taxon>Ploima</taxon>
        <taxon>Brachionidae</taxon>
        <taxon>Brachionus</taxon>
    </lineage>
</organism>
<feature type="region of interest" description="Disordered" evidence="1">
    <location>
        <begin position="1"/>
        <end position="23"/>
    </location>
</feature>
<dbReference type="SUPFAM" id="SSF53098">
    <property type="entry name" value="Ribonuclease H-like"/>
    <property type="match status" value="1"/>
</dbReference>
<dbReference type="EMBL" id="REGN01003426">
    <property type="protein sequence ID" value="RNA22599.1"/>
    <property type="molecule type" value="Genomic_DNA"/>
</dbReference>
<dbReference type="AlphaFoldDB" id="A0A3M7RGK6"/>
<gene>
    <name evidence="3" type="ORF">BpHYR1_005039</name>
</gene>
<dbReference type="Proteomes" id="UP000276133">
    <property type="component" value="Unassembled WGS sequence"/>
</dbReference>
<dbReference type="InterPro" id="IPR012337">
    <property type="entry name" value="RNaseH-like_sf"/>
</dbReference>
<dbReference type="Pfam" id="PF05699">
    <property type="entry name" value="Dimer_Tnp_hAT"/>
    <property type="match status" value="1"/>
</dbReference>
<feature type="domain" description="HAT C-terminal dimerisation" evidence="2">
    <location>
        <begin position="75"/>
        <end position="133"/>
    </location>
</feature>
<evidence type="ECO:0000313" key="3">
    <source>
        <dbReference type="EMBL" id="RNA22599.1"/>
    </source>
</evidence>
<evidence type="ECO:0000256" key="1">
    <source>
        <dbReference type="SAM" id="MobiDB-lite"/>
    </source>
</evidence>
<protein>
    <recommendedName>
        <fullName evidence="2">HAT C-terminal dimerisation domain-containing protein</fullName>
    </recommendedName>
</protein>
<reference evidence="3 4" key="1">
    <citation type="journal article" date="2018" name="Sci. Rep.">
        <title>Genomic signatures of local adaptation to the degree of environmental predictability in rotifers.</title>
        <authorList>
            <person name="Franch-Gras L."/>
            <person name="Hahn C."/>
            <person name="Garcia-Roger E.M."/>
            <person name="Carmona M.J."/>
            <person name="Serra M."/>
            <person name="Gomez A."/>
        </authorList>
    </citation>
    <scope>NUCLEOTIDE SEQUENCE [LARGE SCALE GENOMIC DNA]</scope>
    <source>
        <strain evidence="3">HYR1</strain>
    </source>
</reference>
<name>A0A3M7RGK6_BRAPC</name>
<evidence type="ECO:0000313" key="4">
    <source>
        <dbReference type="Proteomes" id="UP000276133"/>
    </source>
</evidence>